<keyword evidence="1" id="KW-0812">Transmembrane</keyword>
<evidence type="ECO:0000256" key="1">
    <source>
        <dbReference type="SAM" id="Phobius"/>
    </source>
</evidence>
<keyword evidence="4" id="KW-1185">Reference proteome</keyword>
<dbReference type="Gene3D" id="3.40.50.300">
    <property type="entry name" value="P-loop containing nucleotide triphosphate hydrolases"/>
    <property type="match status" value="1"/>
</dbReference>
<dbReference type="PANTHER" id="PTHR22674">
    <property type="entry name" value="NTPASE, KAP FAMILY P-LOOP DOMAIN-CONTAINING 1"/>
    <property type="match status" value="1"/>
</dbReference>
<name>A0ABN6ZHP2_9FIRM</name>
<dbReference type="EMBL" id="AP028127">
    <property type="protein sequence ID" value="BEH90468.1"/>
    <property type="molecule type" value="Genomic_DNA"/>
</dbReference>
<dbReference type="InterPro" id="IPR052754">
    <property type="entry name" value="NTPase_KAP_P-loop"/>
</dbReference>
<feature type="domain" description="KAP NTPase" evidence="2">
    <location>
        <begin position="16"/>
        <end position="313"/>
    </location>
</feature>
<reference evidence="3" key="1">
    <citation type="journal article" date="2024" name="Int. J. Syst. Evol. Microbiol.">
        <title>Turicibacter faecis sp. nov., isolated from faeces of heart failure mouse model.</title>
        <authorList>
            <person name="Imamura Y."/>
            <person name="Motooka D."/>
            <person name="Nakajima Y."/>
            <person name="Ito S."/>
            <person name="Kitakaze M."/>
            <person name="Iida T."/>
            <person name="Nakamura S."/>
        </authorList>
    </citation>
    <scope>NUCLEOTIDE SEQUENCE</scope>
    <source>
        <strain evidence="3">TC023</strain>
    </source>
</reference>
<dbReference type="RefSeq" id="WP_338617886.1">
    <property type="nucleotide sequence ID" value="NZ_AP028127.1"/>
</dbReference>
<dbReference type="Proteomes" id="UP001432099">
    <property type="component" value="Chromosome"/>
</dbReference>
<dbReference type="PANTHER" id="PTHR22674:SF6">
    <property type="entry name" value="NTPASE KAP FAMILY P-LOOP DOMAIN-CONTAINING PROTEIN 1"/>
    <property type="match status" value="1"/>
</dbReference>
<dbReference type="SUPFAM" id="SSF52540">
    <property type="entry name" value="P-loop containing nucleoside triphosphate hydrolases"/>
    <property type="match status" value="1"/>
</dbReference>
<keyword evidence="1" id="KW-1133">Transmembrane helix</keyword>
<protein>
    <recommendedName>
        <fullName evidence="2">KAP NTPase domain-containing protein</fullName>
    </recommendedName>
</protein>
<feature type="transmembrane region" description="Helical" evidence="1">
    <location>
        <begin position="329"/>
        <end position="346"/>
    </location>
</feature>
<gene>
    <name evidence="3" type="ORF">T23_05700</name>
</gene>
<dbReference type="InterPro" id="IPR011646">
    <property type="entry name" value="KAP_P-loop"/>
</dbReference>
<evidence type="ECO:0000313" key="4">
    <source>
        <dbReference type="Proteomes" id="UP001432099"/>
    </source>
</evidence>
<evidence type="ECO:0000313" key="3">
    <source>
        <dbReference type="EMBL" id="BEH90468.1"/>
    </source>
</evidence>
<dbReference type="InterPro" id="IPR027417">
    <property type="entry name" value="P-loop_NTPase"/>
</dbReference>
<dbReference type="Pfam" id="PF07693">
    <property type="entry name" value="KAP_NTPase"/>
    <property type="match status" value="1"/>
</dbReference>
<proteinExistence type="predicted"/>
<sequence>MNDTILTSFKEDQLNRKGIAQNLTHIISTKNKPLVISLDSGWGTGKTTFIHMWQDMLMSTEQYQKQFETIYFNAWENDYSKTPLIDIFIELETCINNNTPELKKAFDKMKMFFLDTIDIGSSIAIKLLTQGVLEKSDFIKDDNVDKEFRNLKRKLNYTVLSETINNKNLRKELKRAMSNYQKTVGKKIIFFIDELDRCRPPYTIELLEVIKHLFNIEGFAFILSIDKEQLSHSISSIYGTNMDTIGYLGRFLDIDFQLPHPDLRAYSQLKSDLTFSHYKNTNYFSFFLIEFIHTYNFSLRDINKLYNYLDLLLPLIPEFNKEFSTYQPLYLITTAYLYALLIILKFKAPMIYNQIINKNYDIETILGEIQTIDIKDSMTHLDQTFGFSSTSIQLFTDQLLKKYIALNRISNKINWTYIAEENDDFIVIPTNRQGNPIPSVRVELINFFTDNNIQSKLEFVDYFNLE</sequence>
<evidence type="ECO:0000259" key="2">
    <source>
        <dbReference type="Pfam" id="PF07693"/>
    </source>
</evidence>
<keyword evidence="1" id="KW-0472">Membrane</keyword>
<organism evidence="3 4">
    <name type="scientific">Turicibacter faecis</name>
    <dbReference type="NCBI Taxonomy" id="2963365"/>
    <lineage>
        <taxon>Bacteria</taxon>
        <taxon>Bacillati</taxon>
        <taxon>Bacillota</taxon>
        <taxon>Erysipelotrichia</taxon>
        <taxon>Erysipelotrichales</taxon>
        <taxon>Turicibacteraceae</taxon>
        <taxon>Turicibacter</taxon>
    </lineage>
</organism>
<accession>A0ABN6ZHP2</accession>